<reference evidence="3 4" key="1">
    <citation type="submission" date="2010-03" db="EMBL/GenBank/DDBJ databases">
        <title>The genome sequence of Ruminococcus obeum A2-162.</title>
        <authorList>
            <consortium name="metaHIT consortium -- http://www.metahit.eu/"/>
            <person name="Pajon A."/>
            <person name="Turner K."/>
            <person name="Parkhill J."/>
            <person name="Duncan S."/>
            <person name="Flint H."/>
        </authorList>
    </citation>
    <scope>NUCLEOTIDE SEQUENCE [LARGE SCALE GENOMIC DNA]</scope>
    <source>
        <strain evidence="3 4">A2-162</strain>
    </source>
</reference>
<dbReference type="Pfam" id="PF02368">
    <property type="entry name" value="Big_2"/>
    <property type="match status" value="1"/>
</dbReference>
<feature type="chain" id="PRO_5003061630" evidence="1">
    <location>
        <begin position="28"/>
        <end position="256"/>
    </location>
</feature>
<sequence>MKKYVKKVSVIILALLVSLAMVMPVSAASVSLNRRSASVTVGKTVKLKVKGTRKKAKWSSSNSKIATVNKNGVVKGKKAGQVKITAKIGKKKLTCKVNVKKAKSKAKPKAKSNTNTAQNTNVRKVVSKGMTYDHGITYEAYLYNDRTIEVEVTNGNNSSIAFGWLASDFNMSVKTTAGTYNVPVNILKSIENGGVNYQRVQPGAKSGWIITLGNKLPGNVQSVIFSGIYPLNANGLPVFDGSSRTYINYSVSMNLR</sequence>
<accession>D4LUI3</accession>
<feature type="signal peptide" evidence="1">
    <location>
        <begin position="1"/>
        <end position="27"/>
    </location>
</feature>
<dbReference type="InterPro" id="IPR008964">
    <property type="entry name" value="Invasin/intimin_cell_adhesion"/>
</dbReference>
<keyword evidence="1" id="KW-0732">Signal</keyword>
<dbReference type="RefSeq" id="WP_015543193.1">
    <property type="nucleotide sequence ID" value="NC_021022.1"/>
</dbReference>
<evidence type="ECO:0000313" key="3">
    <source>
        <dbReference type="EMBL" id="CBL24441.1"/>
    </source>
</evidence>
<dbReference type="KEGG" id="rob:CK5_32330"/>
<dbReference type="SMART" id="SM00635">
    <property type="entry name" value="BID_2"/>
    <property type="match status" value="1"/>
</dbReference>
<gene>
    <name evidence="3" type="ORF">CK5_32330</name>
</gene>
<name>D4LUI3_9FIRM</name>
<evidence type="ECO:0000256" key="1">
    <source>
        <dbReference type="SAM" id="SignalP"/>
    </source>
</evidence>
<dbReference type="HOGENOM" id="CLU_1084475_0_0_9"/>
<protein>
    <submittedName>
        <fullName evidence="3">Bacterial Ig-like domain (Group 2)</fullName>
    </submittedName>
</protein>
<evidence type="ECO:0000313" key="4">
    <source>
        <dbReference type="Proteomes" id="UP000008955"/>
    </source>
</evidence>
<dbReference type="SUPFAM" id="SSF49373">
    <property type="entry name" value="Invasin/intimin cell-adhesion fragments"/>
    <property type="match status" value="1"/>
</dbReference>
<organism evidence="3 4">
    <name type="scientific">Blautia obeum A2-162</name>
    <dbReference type="NCBI Taxonomy" id="657314"/>
    <lineage>
        <taxon>Bacteria</taxon>
        <taxon>Bacillati</taxon>
        <taxon>Bacillota</taxon>
        <taxon>Clostridia</taxon>
        <taxon>Lachnospirales</taxon>
        <taxon>Lachnospiraceae</taxon>
        <taxon>Blautia</taxon>
    </lineage>
</organism>
<dbReference type="PATRIC" id="fig|657314.3.peg.3129"/>
<dbReference type="InterPro" id="IPR003343">
    <property type="entry name" value="Big_2"/>
</dbReference>
<reference evidence="3 4" key="2">
    <citation type="submission" date="2010-03" db="EMBL/GenBank/DDBJ databases">
        <authorList>
            <person name="Pajon A."/>
        </authorList>
    </citation>
    <scope>NUCLEOTIDE SEQUENCE [LARGE SCALE GENOMIC DNA]</scope>
    <source>
        <strain evidence="3 4">A2-162</strain>
    </source>
</reference>
<dbReference type="EMBL" id="FP929054">
    <property type="protein sequence ID" value="CBL24441.1"/>
    <property type="molecule type" value="Genomic_DNA"/>
</dbReference>
<proteinExistence type="predicted"/>
<dbReference type="Proteomes" id="UP000008955">
    <property type="component" value="Chromosome"/>
</dbReference>
<dbReference type="AlphaFoldDB" id="D4LUI3"/>
<evidence type="ECO:0000259" key="2">
    <source>
        <dbReference type="SMART" id="SM00635"/>
    </source>
</evidence>
<dbReference type="Gene3D" id="2.60.40.1080">
    <property type="match status" value="1"/>
</dbReference>
<keyword evidence="4" id="KW-1185">Reference proteome</keyword>
<feature type="domain" description="BIG2" evidence="2">
    <location>
        <begin position="26"/>
        <end position="98"/>
    </location>
</feature>